<protein>
    <submittedName>
        <fullName evidence="1">Uncharacterized protein</fullName>
    </submittedName>
</protein>
<reference evidence="1" key="1">
    <citation type="submission" date="2020-09" db="EMBL/GenBank/DDBJ databases">
        <title>Genome-Enabled Discovery of Anthraquinone Biosynthesis in Senna tora.</title>
        <authorList>
            <person name="Kang S.-H."/>
            <person name="Pandey R.P."/>
            <person name="Lee C.-M."/>
            <person name="Sim J.-S."/>
            <person name="Jeong J.-T."/>
            <person name="Choi B.-S."/>
            <person name="Jung M."/>
            <person name="Ginzburg D."/>
            <person name="Zhao K."/>
            <person name="Won S.Y."/>
            <person name="Oh T.-J."/>
            <person name="Yu Y."/>
            <person name="Kim N.-H."/>
            <person name="Lee O.R."/>
            <person name="Lee T.-H."/>
            <person name="Bashyal P."/>
            <person name="Kim T.-S."/>
            <person name="Lee W.-H."/>
            <person name="Kawkins C."/>
            <person name="Kim C.-K."/>
            <person name="Kim J.S."/>
            <person name="Ahn B.O."/>
            <person name="Rhee S.Y."/>
            <person name="Sohng J.K."/>
        </authorList>
    </citation>
    <scope>NUCLEOTIDE SEQUENCE</scope>
    <source>
        <tissue evidence="1">Leaf</tissue>
    </source>
</reference>
<dbReference type="AlphaFoldDB" id="A0A834U179"/>
<evidence type="ECO:0000313" key="2">
    <source>
        <dbReference type="Proteomes" id="UP000634136"/>
    </source>
</evidence>
<accession>A0A834U179</accession>
<name>A0A834U179_9FABA</name>
<sequence>MRALLTQRSEGSERQVDLA</sequence>
<dbReference type="Proteomes" id="UP000634136">
    <property type="component" value="Unassembled WGS sequence"/>
</dbReference>
<keyword evidence="2" id="KW-1185">Reference proteome</keyword>
<organism evidence="1 2">
    <name type="scientific">Senna tora</name>
    <dbReference type="NCBI Taxonomy" id="362788"/>
    <lineage>
        <taxon>Eukaryota</taxon>
        <taxon>Viridiplantae</taxon>
        <taxon>Streptophyta</taxon>
        <taxon>Embryophyta</taxon>
        <taxon>Tracheophyta</taxon>
        <taxon>Spermatophyta</taxon>
        <taxon>Magnoliopsida</taxon>
        <taxon>eudicotyledons</taxon>
        <taxon>Gunneridae</taxon>
        <taxon>Pentapetalae</taxon>
        <taxon>rosids</taxon>
        <taxon>fabids</taxon>
        <taxon>Fabales</taxon>
        <taxon>Fabaceae</taxon>
        <taxon>Caesalpinioideae</taxon>
        <taxon>Cassia clade</taxon>
        <taxon>Senna</taxon>
    </lineage>
</organism>
<dbReference type="EMBL" id="JAAIUW010000005">
    <property type="protein sequence ID" value="KAF7830581.1"/>
    <property type="molecule type" value="Genomic_DNA"/>
</dbReference>
<gene>
    <name evidence="1" type="ORF">G2W53_012914</name>
</gene>
<comment type="caution">
    <text evidence="1">The sequence shown here is derived from an EMBL/GenBank/DDBJ whole genome shotgun (WGS) entry which is preliminary data.</text>
</comment>
<evidence type="ECO:0000313" key="1">
    <source>
        <dbReference type="EMBL" id="KAF7830581.1"/>
    </source>
</evidence>
<proteinExistence type="predicted"/>